<dbReference type="InterPro" id="IPR001214">
    <property type="entry name" value="SET_dom"/>
</dbReference>
<dbReference type="InterPro" id="IPR044570">
    <property type="entry name" value="Set1-like"/>
</dbReference>
<dbReference type="InterPro" id="IPR046341">
    <property type="entry name" value="SET_dom_sf"/>
</dbReference>
<dbReference type="SMART" id="SM00317">
    <property type="entry name" value="SET"/>
    <property type="match status" value="1"/>
</dbReference>
<dbReference type="PROSITE" id="PS50280">
    <property type="entry name" value="SET"/>
    <property type="match status" value="1"/>
</dbReference>
<comment type="subcellular location">
    <subcellularLocation>
        <location evidence="1">Nucleus</location>
    </subcellularLocation>
</comment>
<comment type="catalytic activity">
    <reaction evidence="10">
        <text>L-lysyl(4)-[histone H3] + 3 S-adenosyl-L-methionine = N(6),N(6),N(6)-trimethyl-L-lysyl(4)-[histone H3] + 3 S-adenosyl-L-homocysteine + 3 H(+)</text>
        <dbReference type="Rhea" id="RHEA:60260"/>
        <dbReference type="Rhea" id="RHEA-COMP:15537"/>
        <dbReference type="Rhea" id="RHEA-COMP:15547"/>
        <dbReference type="ChEBI" id="CHEBI:15378"/>
        <dbReference type="ChEBI" id="CHEBI:29969"/>
        <dbReference type="ChEBI" id="CHEBI:57856"/>
        <dbReference type="ChEBI" id="CHEBI:59789"/>
        <dbReference type="ChEBI" id="CHEBI:61961"/>
        <dbReference type="EC" id="2.1.1.354"/>
    </reaction>
</comment>
<evidence type="ECO:0000256" key="5">
    <source>
        <dbReference type="ARBA" id="ARBA00022691"/>
    </source>
</evidence>
<dbReference type="InterPro" id="IPR035445">
    <property type="entry name" value="GYF-like_dom_sf"/>
</dbReference>
<evidence type="ECO:0000256" key="6">
    <source>
        <dbReference type="ARBA" id="ARBA00022853"/>
    </source>
</evidence>
<feature type="domain" description="GYF" evidence="12">
    <location>
        <begin position="311"/>
        <end position="358"/>
    </location>
</feature>
<keyword evidence="7" id="KW-0805">Transcription regulation</keyword>
<dbReference type="GO" id="GO:0048188">
    <property type="term" value="C:Set1C/COMPASS complex"/>
    <property type="evidence" value="ECO:0007669"/>
    <property type="project" value="InterPro"/>
</dbReference>
<dbReference type="PANTHER" id="PTHR45814">
    <property type="entry name" value="HISTONE-LYSINE N-METHYLTRANSFERASE SETD1"/>
    <property type="match status" value="1"/>
</dbReference>
<dbReference type="OrthoDB" id="308383at2759"/>
<sequence>MPETGIFHPLDFDPSIVHDIRDPVACEELLQSMVSSTRCCSKADFYDSETQLSEYDHSFLSRKRLKTLDSEHRDLVSFICVGNTIDVASPIQQHTEDCLSYGCSDDVQLPSPCCSPDEEVYPHAAMEGSCQSMNSSGDIPQLCSTGGISCQDGSYPGYAQAVSVSGWMYVNECGQMCGPYIQEQLYDGLSTGFLPEELPVYPVVNGNLINPVPLKYLKQFPDHVATGFTYWTAGAPSTSEPTNCSTSCNRNSVAYRQQEPVNYAASSIDYSESQSAVQSHVNYSSHGSNRQMSNLEATNWISSDPPMSGEESSWVFEDDEGRKHGPHSLTELYSWHHYGYLRDLLMIYHAENKFQPFTLISMINAWRTDRPEIVCVSETRSDDTSSLLSFITEISGDISTQLHSGIMRAARRVVLDEIISSILPEFVSLKKAQRHLKPEPANQVVKTCSLADKMSEVARARKNCAASENAVAVSLCVSDPILPIHRTPGESPLSSKSVGSIQNFQETLPIVRRMFFDSCMHVMWNAVFYDTIAEYSGTWRKRKRWSDHPIPTTVVDVEQDMLFKESVDNIGMLADEAVQPEQDYFSCEVDYPPGFGHAMMGTSILAESSTISSSHIGDKTLKQKSPCYTIQIYDDIEYVHERVENALHLSAKMSLFEYLVNFTKEEVMKLADSAIENELNEDAVDVVKQHCKSSVQYLPPSGYSSLSTPADLRMELQGISAEIISSDDAQTAVQSPRSFRHVTVSQPEISLSTRFVSVFERVCLQVADVVDDQEFDEPPPPGLEDKSRTIVPSKNYKFRPSQSDQYIPKIGKYVAVAMCRQKLHDDVLKEWRSSLLDGALHQHLMSWCALRKHFESDATKEVTFDSGKGKHADSTGLEKLREKSKNCYSLGSSKASLVFGKYTYFRKKKLVRKKVGSLSQCMSSADTGLLNHPLDKSRNQDISELLNQPVDKSRNQDISGVVSQIMEVETLGAIPQKSRLNKCIAESAIAGVSLQSIVQSGLHGDCSSIRNTTRKSRKITSVVQSNEVTADDTKCIREGVSASARDFNDLEKVVDGNSLDLGIQEDLAGYCSKKIPKSTKVSHLKRKLVMDNISSSHPTRVLKLANSAAKKLQTRQVAIQKAKSSKFRISNPCPKSDGCARSSLNGWEWRKWSLNANRADRTRVRGTEFVHTSYLGSEVNSLQLSNAKGLSARTNRVKLRNLLAAAEGADLLKATQLKARKKRLRFQRSKIHDWGLVALESIEAEDFVIEYVGELIRPRISDIRERHYEKMGIGSSYLFRLDDGYVVDATKRGGIARFINHSCEPNCYTKVISVEGQKKIFIYAKRQIAAGEEITYNYKFPLEEKKIPCNCGSRSKHVELLFLAIRLTSAANNALSKTVPCVQILPNMNIRTVRSINSITGTYVGLLDVSCWVVNMRVPKGHANLIFVVVSFQRARWRHFPMHCWTSSKWLLLESFVVVFHLQMLSVKMSYGKVVRQALSSFVEIFACLSKIMDCGLLFHMQSCRCLSVADEFLHLKLSWYVIQYVTAATHLKEEGKECPSLYGLLQPHRMATNGVVSNVVGITLVGSTNMETTRYE</sequence>
<dbReference type="GO" id="GO:0032259">
    <property type="term" value="P:methylation"/>
    <property type="evidence" value="ECO:0007669"/>
    <property type="project" value="UniProtKB-KW"/>
</dbReference>
<keyword evidence="6" id="KW-0156">Chromatin regulator</keyword>
<evidence type="ECO:0000256" key="4">
    <source>
        <dbReference type="ARBA" id="ARBA00022679"/>
    </source>
</evidence>
<evidence type="ECO:0000259" key="11">
    <source>
        <dbReference type="PROSITE" id="PS50280"/>
    </source>
</evidence>
<dbReference type="Proteomes" id="UP000655225">
    <property type="component" value="Unassembled WGS sequence"/>
</dbReference>
<organism evidence="13 14">
    <name type="scientific">Tetracentron sinense</name>
    <name type="common">Spur-leaf</name>
    <dbReference type="NCBI Taxonomy" id="13715"/>
    <lineage>
        <taxon>Eukaryota</taxon>
        <taxon>Viridiplantae</taxon>
        <taxon>Streptophyta</taxon>
        <taxon>Embryophyta</taxon>
        <taxon>Tracheophyta</taxon>
        <taxon>Spermatophyta</taxon>
        <taxon>Magnoliopsida</taxon>
        <taxon>Trochodendrales</taxon>
        <taxon>Trochodendraceae</taxon>
        <taxon>Tetracentron</taxon>
    </lineage>
</organism>
<evidence type="ECO:0000256" key="8">
    <source>
        <dbReference type="ARBA" id="ARBA00023163"/>
    </source>
</evidence>
<evidence type="ECO:0000256" key="3">
    <source>
        <dbReference type="ARBA" id="ARBA00022603"/>
    </source>
</evidence>
<keyword evidence="5" id="KW-0949">S-adenosyl-L-methionine</keyword>
<dbReference type="SUPFAM" id="SSF82199">
    <property type="entry name" value="SET domain"/>
    <property type="match status" value="1"/>
</dbReference>
<gene>
    <name evidence="13" type="ORF">HHK36_002351</name>
</gene>
<feature type="domain" description="SET" evidence="11">
    <location>
        <begin position="1222"/>
        <end position="1339"/>
    </location>
</feature>
<name>A0A835DMS1_TETSI</name>
<dbReference type="OMA" id="YCMQVMW"/>
<reference evidence="13 14" key="1">
    <citation type="submission" date="2020-04" db="EMBL/GenBank/DDBJ databases">
        <title>Plant Genome Project.</title>
        <authorList>
            <person name="Zhang R.-G."/>
        </authorList>
    </citation>
    <scope>NUCLEOTIDE SEQUENCE [LARGE SCALE GENOMIC DNA]</scope>
    <source>
        <strain evidence="13">YNK0</strain>
        <tissue evidence="13">Leaf</tissue>
    </source>
</reference>
<evidence type="ECO:0000313" key="14">
    <source>
        <dbReference type="Proteomes" id="UP000655225"/>
    </source>
</evidence>
<evidence type="ECO:0000259" key="12">
    <source>
        <dbReference type="PROSITE" id="PS50829"/>
    </source>
</evidence>
<dbReference type="Gene3D" id="2.170.270.10">
    <property type="entry name" value="SET domain"/>
    <property type="match status" value="1"/>
</dbReference>
<evidence type="ECO:0000256" key="10">
    <source>
        <dbReference type="ARBA" id="ARBA00047571"/>
    </source>
</evidence>
<evidence type="ECO:0000256" key="7">
    <source>
        <dbReference type="ARBA" id="ARBA00023015"/>
    </source>
</evidence>
<proteinExistence type="predicted"/>
<evidence type="ECO:0000313" key="13">
    <source>
        <dbReference type="EMBL" id="KAF8409833.1"/>
    </source>
</evidence>
<protein>
    <recommendedName>
        <fullName evidence="2">[histone H3]-lysine(4) N-trimethyltransferase</fullName>
        <ecNumber evidence="2">2.1.1.354</ecNumber>
    </recommendedName>
</protein>
<evidence type="ECO:0000256" key="1">
    <source>
        <dbReference type="ARBA" id="ARBA00004123"/>
    </source>
</evidence>
<dbReference type="PROSITE" id="PS50829">
    <property type="entry name" value="GYF"/>
    <property type="match status" value="1"/>
</dbReference>
<comment type="caution">
    <text evidence="13">The sequence shown here is derived from an EMBL/GenBank/DDBJ whole genome shotgun (WGS) entry which is preliminary data.</text>
</comment>
<evidence type="ECO:0000256" key="2">
    <source>
        <dbReference type="ARBA" id="ARBA00012182"/>
    </source>
</evidence>
<evidence type="ECO:0000256" key="9">
    <source>
        <dbReference type="ARBA" id="ARBA00023242"/>
    </source>
</evidence>
<keyword evidence="9" id="KW-0539">Nucleus</keyword>
<dbReference type="Pfam" id="PF00856">
    <property type="entry name" value="SET"/>
    <property type="match status" value="1"/>
</dbReference>
<accession>A0A835DMS1</accession>
<dbReference type="Gene3D" id="3.30.1490.40">
    <property type="match status" value="1"/>
</dbReference>
<dbReference type="GO" id="GO:0140999">
    <property type="term" value="F:histone H3K4 trimethyltransferase activity"/>
    <property type="evidence" value="ECO:0007669"/>
    <property type="project" value="UniProtKB-EC"/>
</dbReference>
<keyword evidence="3" id="KW-0489">Methyltransferase</keyword>
<keyword evidence="8" id="KW-0804">Transcription</keyword>
<dbReference type="InterPro" id="IPR037841">
    <property type="entry name" value="SET_SETD1A/B"/>
</dbReference>
<dbReference type="EMBL" id="JABCRI010000002">
    <property type="protein sequence ID" value="KAF8409833.1"/>
    <property type="molecule type" value="Genomic_DNA"/>
</dbReference>
<dbReference type="PANTHER" id="PTHR45814:SF2">
    <property type="entry name" value="HISTONE-LYSINE N-METHYLTRANSFERASE SETD1"/>
    <property type="match status" value="1"/>
</dbReference>
<keyword evidence="4" id="KW-0808">Transferase</keyword>
<dbReference type="InterPro" id="IPR003169">
    <property type="entry name" value="GYF"/>
</dbReference>
<keyword evidence="14" id="KW-1185">Reference proteome</keyword>
<dbReference type="EC" id="2.1.1.354" evidence="2"/>
<dbReference type="SUPFAM" id="SSF55277">
    <property type="entry name" value="GYF domain"/>
    <property type="match status" value="1"/>
</dbReference>
<dbReference type="CDD" id="cd19169">
    <property type="entry name" value="SET_SETD1"/>
    <property type="match status" value="1"/>
</dbReference>